<accession>F0VZ12</accession>
<sequence>MTFNMGLITRRTFYLGGHKSGYIGPILSEFDICDCKFVPKKYGQNQFEENRR</sequence>
<dbReference type="AlphaFoldDB" id="F0VZ12"/>
<organism evidence="1">
    <name type="scientific">Albugo laibachii Nc14</name>
    <dbReference type="NCBI Taxonomy" id="890382"/>
    <lineage>
        <taxon>Eukaryota</taxon>
        <taxon>Sar</taxon>
        <taxon>Stramenopiles</taxon>
        <taxon>Oomycota</taxon>
        <taxon>Peronosporomycetes</taxon>
        <taxon>Albuginales</taxon>
        <taxon>Albuginaceae</taxon>
        <taxon>Albugo</taxon>
    </lineage>
</organism>
<protein>
    <submittedName>
        <fullName evidence="1">AlNc14C1G159 protein</fullName>
    </submittedName>
</protein>
<dbReference type="EMBL" id="FR824046">
    <property type="protein sequence ID" value="CCA14027.1"/>
    <property type="molecule type" value="Genomic_DNA"/>
</dbReference>
<dbReference type="HOGENOM" id="CLU_3110357_0_0_1"/>
<reference evidence="1" key="1">
    <citation type="journal article" date="2011" name="PLoS Biol.">
        <title>Gene gain and loss during evolution of obligate parasitism in the white rust pathogen of Arabidopsis thaliana.</title>
        <authorList>
            <person name="Kemen E."/>
            <person name="Gardiner A."/>
            <person name="Schultz-Larsen T."/>
            <person name="Kemen A.C."/>
            <person name="Balmuth A.L."/>
            <person name="Robert-Seilaniantz A."/>
            <person name="Bailey K."/>
            <person name="Holub E."/>
            <person name="Studholme D.J."/>
            <person name="Maclean D."/>
            <person name="Jones J.D."/>
        </authorList>
    </citation>
    <scope>NUCLEOTIDE SEQUENCE</scope>
</reference>
<name>F0VZ12_9STRA</name>
<proteinExistence type="predicted"/>
<gene>
    <name evidence="1" type="primary">AlNc14C1G159</name>
    <name evidence="1" type="ORF">ALNC14_001700</name>
</gene>
<reference evidence="1" key="2">
    <citation type="submission" date="2011-02" db="EMBL/GenBank/DDBJ databases">
        <authorList>
            <person name="MacLean D."/>
        </authorList>
    </citation>
    <scope>NUCLEOTIDE SEQUENCE</scope>
</reference>
<evidence type="ECO:0000313" key="1">
    <source>
        <dbReference type="EMBL" id="CCA14027.1"/>
    </source>
</evidence>